<dbReference type="Proteomes" id="UP000642829">
    <property type="component" value="Unassembled WGS sequence"/>
</dbReference>
<evidence type="ECO:0000313" key="1">
    <source>
        <dbReference type="EMBL" id="GHC00527.1"/>
    </source>
</evidence>
<name>A0A8J3DHF3_9BACT</name>
<sequence>MAGQNHLLIDGYNVIHQWPDFAVRFKRDPAGTCDQLVEAVRVIHDIDNYRVTTVFDGRGAMVDVQYPGEIRTFAVLYSPSDLSADGLIEQIVKNAKIPGTCTVVSRDNLIAESIRASGGFAIRPEELADWIKRCEGRSRQTITQKQKAVRLAWKESNPWDALDGLK</sequence>
<evidence type="ECO:0008006" key="3">
    <source>
        <dbReference type="Google" id="ProtNLM"/>
    </source>
</evidence>
<dbReference type="InterPro" id="IPR010298">
    <property type="entry name" value="YacP-like"/>
</dbReference>
<organism evidence="1 2">
    <name type="scientific">Cerasicoccus arenae</name>
    <dbReference type="NCBI Taxonomy" id="424488"/>
    <lineage>
        <taxon>Bacteria</taxon>
        <taxon>Pseudomonadati</taxon>
        <taxon>Verrucomicrobiota</taxon>
        <taxon>Opitutia</taxon>
        <taxon>Puniceicoccales</taxon>
        <taxon>Cerasicoccaceae</taxon>
        <taxon>Cerasicoccus</taxon>
    </lineage>
</organism>
<dbReference type="RefSeq" id="WP_189513804.1">
    <property type="nucleotide sequence ID" value="NZ_BMXG01000008.1"/>
</dbReference>
<evidence type="ECO:0000313" key="2">
    <source>
        <dbReference type="Proteomes" id="UP000642829"/>
    </source>
</evidence>
<reference evidence="1" key="1">
    <citation type="journal article" date="2014" name="Int. J. Syst. Evol. Microbiol.">
        <title>Complete genome sequence of Corynebacterium casei LMG S-19264T (=DSM 44701T), isolated from a smear-ripened cheese.</title>
        <authorList>
            <consortium name="US DOE Joint Genome Institute (JGI-PGF)"/>
            <person name="Walter F."/>
            <person name="Albersmeier A."/>
            <person name="Kalinowski J."/>
            <person name="Ruckert C."/>
        </authorList>
    </citation>
    <scope>NUCLEOTIDE SEQUENCE</scope>
    <source>
        <strain evidence="1">KCTC 12870</strain>
    </source>
</reference>
<dbReference type="PANTHER" id="PTHR34547">
    <property type="entry name" value="YACP-LIKE NYN DOMAIN PROTEIN"/>
    <property type="match status" value="1"/>
</dbReference>
<dbReference type="AlphaFoldDB" id="A0A8J3DHF3"/>
<gene>
    <name evidence="1" type="ORF">GCM10007047_16150</name>
</gene>
<keyword evidence="2" id="KW-1185">Reference proteome</keyword>
<dbReference type="PANTHER" id="PTHR34547:SF1">
    <property type="entry name" value="YACP-LIKE NYN DOMAIN PROTEIN"/>
    <property type="match status" value="1"/>
</dbReference>
<proteinExistence type="predicted"/>
<dbReference type="Pfam" id="PF05991">
    <property type="entry name" value="NYN_YacP"/>
    <property type="match status" value="1"/>
</dbReference>
<dbReference type="EMBL" id="BMXG01000008">
    <property type="protein sequence ID" value="GHC00527.1"/>
    <property type="molecule type" value="Genomic_DNA"/>
</dbReference>
<protein>
    <recommendedName>
        <fullName evidence="3">RNA-binding protein</fullName>
    </recommendedName>
</protein>
<reference evidence="1" key="2">
    <citation type="submission" date="2020-09" db="EMBL/GenBank/DDBJ databases">
        <authorList>
            <person name="Sun Q."/>
            <person name="Kim S."/>
        </authorList>
    </citation>
    <scope>NUCLEOTIDE SEQUENCE</scope>
    <source>
        <strain evidence="1">KCTC 12870</strain>
    </source>
</reference>
<comment type="caution">
    <text evidence="1">The sequence shown here is derived from an EMBL/GenBank/DDBJ whole genome shotgun (WGS) entry which is preliminary data.</text>
</comment>
<accession>A0A8J3DHF3</accession>